<organism evidence="1 2">
    <name type="scientific">Novipirellula galeiformis</name>
    <dbReference type="NCBI Taxonomy" id="2528004"/>
    <lineage>
        <taxon>Bacteria</taxon>
        <taxon>Pseudomonadati</taxon>
        <taxon>Planctomycetota</taxon>
        <taxon>Planctomycetia</taxon>
        <taxon>Pirellulales</taxon>
        <taxon>Pirellulaceae</taxon>
        <taxon>Novipirellula</taxon>
    </lineage>
</organism>
<name>A0A5C6BU60_9BACT</name>
<evidence type="ECO:0000313" key="2">
    <source>
        <dbReference type="Proteomes" id="UP000316304"/>
    </source>
</evidence>
<reference evidence="1 2" key="1">
    <citation type="submission" date="2019-02" db="EMBL/GenBank/DDBJ databases">
        <title>Deep-cultivation of Planctomycetes and their phenomic and genomic characterization uncovers novel biology.</title>
        <authorList>
            <person name="Wiegand S."/>
            <person name="Jogler M."/>
            <person name="Boedeker C."/>
            <person name="Pinto D."/>
            <person name="Vollmers J."/>
            <person name="Rivas-Marin E."/>
            <person name="Kohn T."/>
            <person name="Peeters S.H."/>
            <person name="Heuer A."/>
            <person name="Rast P."/>
            <person name="Oberbeckmann S."/>
            <person name="Bunk B."/>
            <person name="Jeske O."/>
            <person name="Meyerdierks A."/>
            <person name="Storesund J.E."/>
            <person name="Kallscheuer N."/>
            <person name="Luecker S."/>
            <person name="Lage O.M."/>
            <person name="Pohl T."/>
            <person name="Merkel B.J."/>
            <person name="Hornburger P."/>
            <person name="Mueller R.-W."/>
            <person name="Bruemmer F."/>
            <person name="Labrenz M."/>
            <person name="Spormann A.M."/>
            <person name="Op Den Camp H."/>
            <person name="Overmann J."/>
            <person name="Amann R."/>
            <person name="Jetten M.S.M."/>
            <person name="Mascher T."/>
            <person name="Medema M.H."/>
            <person name="Devos D.P."/>
            <person name="Kaster A.-K."/>
            <person name="Ovreas L."/>
            <person name="Rohde M."/>
            <person name="Galperin M.Y."/>
            <person name="Jogler C."/>
        </authorList>
    </citation>
    <scope>NUCLEOTIDE SEQUENCE [LARGE SCALE GENOMIC DNA]</scope>
    <source>
        <strain evidence="1 2">Pla52o</strain>
    </source>
</reference>
<dbReference type="AlphaFoldDB" id="A0A5C6BU60"/>
<evidence type="ECO:0000313" key="1">
    <source>
        <dbReference type="EMBL" id="TWU15021.1"/>
    </source>
</evidence>
<evidence type="ECO:0008006" key="3">
    <source>
        <dbReference type="Google" id="ProtNLM"/>
    </source>
</evidence>
<sequence length="210" mass="22361">METLRLYRAKRDSLNDTFHESRINFEVLWLFKHETRQVCVMIKLCKSCIFLMLAVVVGCGDSGPQLVPVTGTLSLDGQPLGFKSLTLFPIEGTSGHGAAGFTDGAGSIKLLAVVPGAVRDFEGCPPGRYRVVITEPLIPITDQDSQGAAGGVVADENEPAAAIFIPDSRPKKNKKGGIPSIYTSTTSSPLVIDVAEGNEVISLELDSKAT</sequence>
<comment type="caution">
    <text evidence="1">The sequence shown here is derived from an EMBL/GenBank/DDBJ whole genome shotgun (WGS) entry which is preliminary data.</text>
</comment>
<gene>
    <name evidence="1" type="ORF">Pla52o_55580</name>
</gene>
<proteinExistence type="predicted"/>
<dbReference type="Proteomes" id="UP000316304">
    <property type="component" value="Unassembled WGS sequence"/>
</dbReference>
<keyword evidence="2" id="KW-1185">Reference proteome</keyword>
<protein>
    <recommendedName>
        <fullName evidence="3">Carboxypeptidase regulatory-like domain-containing protein</fullName>
    </recommendedName>
</protein>
<dbReference type="EMBL" id="SJPT01000016">
    <property type="protein sequence ID" value="TWU15021.1"/>
    <property type="molecule type" value="Genomic_DNA"/>
</dbReference>
<accession>A0A5C6BU60</accession>